<protein>
    <recommendedName>
        <fullName evidence="4">Secreted protein</fullName>
    </recommendedName>
</protein>
<name>A0A6A3EJ41_9STRA</name>
<evidence type="ECO:0000256" key="1">
    <source>
        <dbReference type="SAM" id="SignalP"/>
    </source>
</evidence>
<accession>A0A6A3EJ41</accession>
<organism evidence="2 3">
    <name type="scientific">Phytophthora fragariae</name>
    <dbReference type="NCBI Taxonomy" id="53985"/>
    <lineage>
        <taxon>Eukaryota</taxon>
        <taxon>Sar</taxon>
        <taxon>Stramenopiles</taxon>
        <taxon>Oomycota</taxon>
        <taxon>Peronosporomycetes</taxon>
        <taxon>Peronosporales</taxon>
        <taxon>Peronosporaceae</taxon>
        <taxon>Phytophthora</taxon>
    </lineage>
</organism>
<dbReference type="Proteomes" id="UP000429523">
    <property type="component" value="Unassembled WGS sequence"/>
</dbReference>
<comment type="caution">
    <text evidence="2">The sequence shown here is derived from an EMBL/GenBank/DDBJ whole genome shotgun (WGS) entry which is preliminary data.</text>
</comment>
<keyword evidence="1" id="KW-0732">Signal</keyword>
<evidence type="ECO:0008006" key="4">
    <source>
        <dbReference type="Google" id="ProtNLM"/>
    </source>
</evidence>
<evidence type="ECO:0000313" key="2">
    <source>
        <dbReference type="EMBL" id="KAE8932297.1"/>
    </source>
</evidence>
<sequence length="116" mass="12198">MLLLSFCAVEFPVPVVAAAAPARLPPPSLNQAGRSSGCSIQHLSLVYPFSKHRVELHLPASCGVHFAASFLLVLFAPLSRPGFCDSAMVSRGLNDRAASTSSSNDSYVCVFSSSLS</sequence>
<feature type="signal peptide" evidence="1">
    <location>
        <begin position="1"/>
        <end position="18"/>
    </location>
</feature>
<feature type="chain" id="PRO_5025631707" description="Secreted protein" evidence="1">
    <location>
        <begin position="19"/>
        <end position="116"/>
    </location>
</feature>
<reference evidence="2 3" key="1">
    <citation type="submission" date="2018-08" db="EMBL/GenBank/DDBJ databases">
        <title>Genomic investigation of the strawberry pathogen Phytophthora fragariae indicates pathogenicity is determined by transcriptional variation in three key races.</title>
        <authorList>
            <person name="Adams T.M."/>
            <person name="Armitage A.D."/>
            <person name="Sobczyk M.K."/>
            <person name="Bates H.J."/>
            <person name="Dunwell J.M."/>
            <person name="Nellist C.F."/>
            <person name="Harrison R.J."/>
        </authorList>
    </citation>
    <scope>NUCLEOTIDE SEQUENCE [LARGE SCALE GENOMIC DNA]</scope>
    <source>
        <strain evidence="2 3">NOV-9</strain>
    </source>
</reference>
<dbReference type="EMBL" id="QXGF01001133">
    <property type="protein sequence ID" value="KAE8932297.1"/>
    <property type="molecule type" value="Genomic_DNA"/>
</dbReference>
<dbReference type="AlphaFoldDB" id="A0A6A3EJ41"/>
<evidence type="ECO:0000313" key="3">
    <source>
        <dbReference type="Proteomes" id="UP000429523"/>
    </source>
</evidence>
<gene>
    <name evidence="2" type="ORF">PF009_g17666</name>
</gene>
<proteinExistence type="predicted"/>